<dbReference type="Gene3D" id="3.40.50.1820">
    <property type="entry name" value="alpha/beta hydrolase"/>
    <property type="match status" value="2"/>
</dbReference>
<reference evidence="6 7" key="1">
    <citation type="submission" date="2015-09" db="EMBL/GenBank/DDBJ databases">
        <title>Trachymyrmex cornetzi WGS genome.</title>
        <authorList>
            <person name="Nygaard S."/>
            <person name="Hu H."/>
            <person name="Boomsma J."/>
            <person name="Zhang G."/>
        </authorList>
    </citation>
    <scope>NUCLEOTIDE SEQUENCE [LARGE SCALE GENOMIC DNA]</scope>
    <source>
        <strain evidence="6">Tcor2-1</strain>
        <tissue evidence="6">Whole body</tissue>
    </source>
</reference>
<name>A0A195E8H0_9HYME</name>
<dbReference type="EMBL" id="KQ979440">
    <property type="protein sequence ID" value="KYN21503.1"/>
    <property type="molecule type" value="Genomic_DNA"/>
</dbReference>
<keyword evidence="2 6" id="KW-0645">Protease</keyword>
<evidence type="ECO:0000256" key="5">
    <source>
        <dbReference type="ARBA" id="ARBA00023180"/>
    </source>
</evidence>
<evidence type="ECO:0000313" key="6">
    <source>
        <dbReference type="EMBL" id="KYN21503.1"/>
    </source>
</evidence>
<evidence type="ECO:0000256" key="2">
    <source>
        <dbReference type="ARBA" id="ARBA00022670"/>
    </source>
</evidence>
<dbReference type="InterPro" id="IPR029058">
    <property type="entry name" value="AB_hydrolase_fold"/>
</dbReference>
<keyword evidence="5" id="KW-0325">Glycoprotein</keyword>
<protein>
    <submittedName>
        <fullName evidence="6">Putative serine protease K12H4.7</fullName>
    </submittedName>
</protein>
<organism evidence="6 7">
    <name type="scientific">Trachymyrmex cornetzi</name>
    <dbReference type="NCBI Taxonomy" id="471704"/>
    <lineage>
        <taxon>Eukaryota</taxon>
        <taxon>Metazoa</taxon>
        <taxon>Ecdysozoa</taxon>
        <taxon>Arthropoda</taxon>
        <taxon>Hexapoda</taxon>
        <taxon>Insecta</taxon>
        <taxon>Pterygota</taxon>
        <taxon>Neoptera</taxon>
        <taxon>Endopterygota</taxon>
        <taxon>Hymenoptera</taxon>
        <taxon>Apocrita</taxon>
        <taxon>Aculeata</taxon>
        <taxon>Formicoidea</taxon>
        <taxon>Formicidae</taxon>
        <taxon>Myrmicinae</taxon>
        <taxon>Trachymyrmex</taxon>
    </lineage>
</organism>
<evidence type="ECO:0000313" key="7">
    <source>
        <dbReference type="Proteomes" id="UP000078492"/>
    </source>
</evidence>
<dbReference type="AlphaFoldDB" id="A0A195E8H0"/>
<dbReference type="Pfam" id="PF05577">
    <property type="entry name" value="Peptidase_S28"/>
    <property type="match status" value="1"/>
</dbReference>
<accession>A0A195E8H0</accession>
<dbReference type="Proteomes" id="UP000078492">
    <property type="component" value="Unassembled WGS sequence"/>
</dbReference>
<sequence>QRYFVNTDFYKPSGSIFLYIASESGIHANYMLRGNWINIAKEFGAVAAWMRAKYPHLVHGAISSSAPLLTQIGYNEYYKVVTNVLKEYSDKYVNVLKEAHSQLITMLLHTAGQQEIQKKFKLCYPLDRGHIKKEDIFIFYECLPIACVGNALMNFSRAYNILHDRCNIYSDKCVEKQRSDLFVKANLRAQLYSVELYSCSFYFLYTQTQKVFFIIISLPSISHNERYDEQSAIVCPFDLIDRRNNDEETPANVRRLLPRTRNAITSSIYAVFPLASRNRIRYLQHIILIVKRFLDAKNVCIGDLSAPDHFIQSLVNCTNKIKNGSIHGLLYFFCNSGSSFSEDGKIVKLKL</sequence>
<keyword evidence="7" id="KW-1185">Reference proteome</keyword>
<evidence type="ECO:0000256" key="1">
    <source>
        <dbReference type="ARBA" id="ARBA00011079"/>
    </source>
</evidence>
<dbReference type="GO" id="GO:0006508">
    <property type="term" value="P:proteolysis"/>
    <property type="evidence" value="ECO:0007669"/>
    <property type="project" value="UniProtKB-KW"/>
</dbReference>
<dbReference type="Gene3D" id="1.20.120.980">
    <property type="entry name" value="Serine carboxypeptidase S28, SKS domain"/>
    <property type="match status" value="1"/>
</dbReference>
<evidence type="ECO:0000256" key="3">
    <source>
        <dbReference type="ARBA" id="ARBA00022729"/>
    </source>
</evidence>
<dbReference type="GO" id="GO:0008239">
    <property type="term" value="F:dipeptidyl-peptidase activity"/>
    <property type="evidence" value="ECO:0007669"/>
    <property type="project" value="TreeGrafter"/>
</dbReference>
<dbReference type="InterPro" id="IPR042269">
    <property type="entry name" value="Ser_carbopepase_S28_SKS"/>
</dbReference>
<feature type="non-terminal residue" evidence="6">
    <location>
        <position position="1"/>
    </location>
</feature>
<comment type="similarity">
    <text evidence="1">Belongs to the peptidase S28 family.</text>
</comment>
<dbReference type="GO" id="GO:0070008">
    <property type="term" value="F:serine-type exopeptidase activity"/>
    <property type="evidence" value="ECO:0007669"/>
    <property type="project" value="InterPro"/>
</dbReference>
<proteinExistence type="inferred from homology"/>
<dbReference type="InterPro" id="IPR008758">
    <property type="entry name" value="Peptidase_S28"/>
</dbReference>
<dbReference type="PANTHER" id="PTHR11010:SF117">
    <property type="entry name" value="SERINE PROTEASE 16"/>
    <property type="match status" value="1"/>
</dbReference>
<keyword evidence="4" id="KW-0378">Hydrolase</keyword>
<dbReference type="PANTHER" id="PTHR11010">
    <property type="entry name" value="PROTEASE S28 PRO-X CARBOXYPEPTIDASE-RELATED"/>
    <property type="match status" value="1"/>
</dbReference>
<gene>
    <name evidence="6" type="ORF">ALC57_06117</name>
</gene>
<keyword evidence="3" id="KW-0732">Signal</keyword>
<evidence type="ECO:0000256" key="4">
    <source>
        <dbReference type="ARBA" id="ARBA00022801"/>
    </source>
</evidence>